<evidence type="ECO:0000313" key="3">
    <source>
        <dbReference type="Proteomes" id="UP000053424"/>
    </source>
</evidence>
<dbReference type="EMBL" id="KN831823">
    <property type="protein sequence ID" value="KIM35333.1"/>
    <property type="molecule type" value="Genomic_DNA"/>
</dbReference>
<gene>
    <name evidence="2" type="ORF">M413DRAFT_350744</name>
</gene>
<dbReference type="AlphaFoldDB" id="A0A0C2XBK2"/>
<reference evidence="3" key="2">
    <citation type="submission" date="2015-01" db="EMBL/GenBank/DDBJ databases">
        <title>Evolutionary Origins and Diversification of the Mycorrhizal Mutualists.</title>
        <authorList>
            <consortium name="DOE Joint Genome Institute"/>
            <consortium name="Mycorrhizal Genomics Consortium"/>
            <person name="Kohler A."/>
            <person name="Kuo A."/>
            <person name="Nagy L.G."/>
            <person name="Floudas D."/>
            <person name="Copeland A."/>
            <person name="Barry K.W."/>
            <person name="Cichocki N."/>
            <person name="Veneault-Fourrey C."/>
            <person name="LaButti K."/>
            <person name="Lindquist E.A."/>
            <person name="Lipzen A."/>
            <person name="Lundell T."/>
            <person name="Morin E."/>
            <person name="Murat C."/>
            <person name="Riley R."/>
            <person name="Ohm R."/>
            <person name="Sun H."/>
            <person name="Tunlid A."/>
            <person name="Henrissat B."/>
            <person name="Grigoriev I.V."/>
            <person name="Hibbett D.S."/>
            <person name="Martin F."/>
        </authorList>
    </citation>
    <scope>NUCLEOTIDE SEQUENCE [LARGE SCALE GENOMIC DNA]</scope>
    <source>
        <strain evidence="3">h7</strain>
    </source>
</reference>
<protein>
    <submittedName>
        <fullName evidence="2">Uncharacterized protein</fullName>
    </submittedName>
</protein>
<keyword evidence="3" id="KW-1185">Reference proteome</keyword>
<name>A0A0C2XBK2_HEBCY</name>
<evidence type="ECO:0000313" key="2">
    <source>
        <dbReference type="EMBL" id="KIM35333.1"/>
    </source>
</evidence>
<feature type="region of interest" description="Disordered" evidence="1">
    <location>
        <begin position="31"/>
        <end position="70"/>
    </location>
</feature>
<feature type="compositionally biased region" description="Basic residues" evidence="1">
    <location>
        <begin position="58"/>
        <end position="70"/>
    </location>
</feature>
<reference evidence="2 3" key="1">
    <citation type="submission" date="2014-04" db="EMBL/GenBank/DDBJ databases">
        <authorList>
            <consortium name="DOE Joint Genome Institute"/>
            <person name="Kuo A."/>
            <person name="Gay G."/>
            <person name="Dore J."/>
            <person name="Kohler A."/>
            <person name="Nagy L.G."/>
            <person name="Floudas D."/>
            <person name="Copeland A."/>
            <person name="Barry K.W."/>
            <person name="Cichocki N."/>
            <person name="Veneault-Fourrey C."/>
            <person name="LaButti K."/>
            <person name="Lindquist E.A."/>
            <person name="Lipzen A."/>
            <person name="Lundell T."/>
            <person name="Morin E."/>
            <person name="Murat C."/>
            <person name="Sun H."/>
            <person name="Tunlid A."/>
            <person name="Henrissat B."/>
            <person name="Grigoriev I.V."/>
            <person name="Hibbett D.S."/>
            <person name="Martin F."/>
            <person name="Nordberg H.P."/>
            <person name="Cantor M.N."/>
            <person name="Hua S.X."/>
        </authorList>
    </citation>
    <scope>NUCLEOTIDE SEQUENCE [LARGE SCALE GENOMIC DNA]</scope>
    <source>
        <strain evidence="3">h7</strain>
    </source>
</reference>
<accession>A0A0C2XBK2</accession>
<proteinExistence type="predicted"/>
<dbReference type="HOGENOM" id="CLU_2758071_0_0_1"/>
<evidence type="ECO:0000256" key="1">
    <source>
        <dbReference type="SAM" id="MobiDB-lite"/>
    </source>
</evidence>
<dbReference type="Proteomes" id="UP000053424">
    <property type="component" value="Unassembled WGS sequence"/>
</dbReference>
<sequence length="70" mass="8035">MRIRIHGRPSTIYVLWCALVGHRLDVEATGPKVRDEGRKKGKQKKPHETKVKMTTLRKGSKCKRRVIGRG</sequence>
<organism evidence="2 3">
    <name type="scientific">Hebeloma cylindrosporum</name>
    <dbReference type="NCBI Taxonomy" id="76867"/>
    <lineage>
        <taxon>Eukaryota</taxon>
        <taxon>Fungi</taxon>
        <taxon>Dikarya</taxon>
        <taxon>Basidiomycota</taxon>
        <taxon>Agaricomycotina</taxon>
        <taxon>Agaricomycetes</taxon>
        <taxon>Agaricomycetidae</taxon>
        <taxon>Agaricales</taxon>
        <taxon>Agaricineae</taxon>
        <taxon>Hymenogastraceae</taxon>
        <taxon>Hebeloma</taxon>
    </lineage>
</organism>